<keyword evidence="2" id="KW-1185">Reference proteome</keyword>
<proteinExistence type="predicted"/>
<dbReference type="Proteomes" id="UP001225316">
    <property type="component" value="Unassembled WGS sequence"/>
</dbReference>
<gene>
    <name evidence="1" type="ORF">QEH52_01820</name>
</gene>
<comment type="caution">
    <text evidence="1">The sequence shown here is derived from an EMBL/GenBank/DDBJ whole genome shotgun (WGS) entry which is preliminary data.</text>
</comment>
<evidence type="ECO:0000313" key="1">
    <source>
        <dbReference type="EMBL" id="MDQ8206230.1"/>
    </source>
</evidence>
<reference evidence="1 2" key="1">
    <citation type="submission" date="2023-04" db="EMBL/GenBank/DDBJ databases">
        <title>A novel bacteria isolated from coastal sediment.</title>
        <authorList>
            <person name="Liu X.-J."/>
            <person name="Du Z.-J."/>
        </authorList>
    </citation>
    <scope>NUCLEOTIDE SEQUENCE [LARGE SCALE GENOMIC DNA]</scope>
    <source>
        <strain evidence="1 2">SDUM461003</strain>
    </source>
</reference>
<dbReference type="EMBL" id="JARXHW010000002">
    <property type="protein sequence ID" value="MDQ8206230.1"/>
    <property type="molecule type" value="Genomic_DNA"/>
</dbReference>
<organism evidence="1 2">
    <name type="scientific">Thalassobacterium maritimum</name>
    <dbReference type="NCBI Taxonomy" id="3041265"/>
    <lineage>
        <taxon>Bacteria</taxon>
        <taxon>Pseudomonadati</taxon>
        <taxon>Verrucomicrobiota</taxon>
        <taxon>Opitutia</taxon>
        <taxon>Puniceicoccales</taxon>
        <taxon>Coraliomargaritaceae</taxon>
        <taxon>Thalassobacterium</taxon>
    </lineage>
</organism>
<evidence type="ECO:0000313" key="2">
    <source>
        <dbReference type="Proteomes" id="UP001225316"/>
    </source>
</evidence>
<accession>A0ABU1AQ12</accession>
<name>A0ABU1AQ12_9BACT</name>
<dbReference type="RefSeq" id="WP_308948246.1">
    <property type="nucleotide sequence ID" value="NZ_JARXHW010000002.1"/>
</dbReference>
<sequence length="238" mass="25876">MRLTLDQDLEKIIQSAGQKNVVNELTFRRSASAPLILSFAQSGAIVDPGALEINFVLKSEGKYDQDPPLLLNGSWTKSGSGSDASWEASLNFITTTLDALFVVDGDDTNDEPSISVMGEIVWTVDGVTRRTGRITVNIDNNIYRGTETPAEETAAPGTYLTAAGNNRLRPQLAITTHSELRAYVTDGVPRPHLIAVNIPGAARLWLVQDGTGADNADWRIRPDDYVDTSNEVEIVSYL</sequence>
<protein>
    <submittedName>
        <fullName evidence="1">Uncharacterized protein</fullName>
    </submittedName>
</protein>